<dbReference type="SUPFAM" id="SSF143430">
    <property type="entry name" value="TTP0101/SSO1404-like"/>
    <property type="match status" value="1"/>
</dbReference>
<protein>
    <recommendedName>
        <fullName evidence="8">CRISPR-associated endoribonuclease Cas2</fullName>
        <ecNumber evidence="8">3.1.-.-</ecNumber>
    </recommendedName>
</protein>
<dbReference type="GO" id="GO:0046872">
    <property type="term" value="F:metal ion binding"/>
    <property type="evidence" value="ECO:0007669"/>
    <property type="project" value="UniProtKB-UniRule"/>
</dbReference>
<comment type="function">
    <text evidence="8">CRISPR (clustered regularly interspaced short palindromic repeat), is an adaptive immune system that provides protection against mobile genetic elements (viruses, transposable elements and conjugative plasmids). CRISPR clusters contain sequences complementary to antecedent mobile elements and target invading nucleic acids. CRISPR clusters are transcribed and processed into CRISPR RNA (crRNA). Functions as a ssRNA-specific endoribonuclease. Involved in the integration of spacer DNA into the CRISPR cassette.</text>
</comment>
<name>A0A915SCX1_9ARCH</name>
<dbReference type="GO" id="GO:0004521">
    <property type="term" value="F:RNA endonuclease activity"/>
    <property type="evidence" value="ECO:0007669"/>
    <property type="project" value="InterPro"/>
</dbReference>
<evidence type="ECO:0000256" key="3">
    <source>
        <dbReference type="ARBA" id="ARBA00022723"/>
    </source>
</evidence>
<evidence type="ECO:0000256" key="8">
    <source>
        <dbReference type="HAMAP-Rule" id="MF_01471"/>
    </source>
</evidence>
<evidence type="ECO:0000256" key="5">
    <source>
        <dbReference type="ARBA" id="ARBA00022801"/>
    </source>
</evidence>
<dbReference type="InterPro" id="IPR019199">
    <property type="entry name" value="Virulence_VapD/CRISPR_Cas2"/>
</dbReference>
<keyword evidence="3 8" id="KW-0479">Metal-binding</keyword>
<keyword evidence="10" id="KW-1185">Reference proteome</keyword>
<keyword evidence="4 8" id="KW-0255">Endonuclease</keyword>
<comment type="cofactor">
    <cofactor evidence="1 8">
        <name>Mg(2+)</name>
        <dbReference type="ChEBI" id="CHEBI:18420"/>
    </cofactor>
</comment>
<dbReference type="GeneID" id="74568529"/>
<accession>A0A915SCX1</accession>
<dbReference type="Pfam" id="PF09827">
    <property type="entry name" value="CRISPR_Cas2"/>
    <property type="match status" value="1"/>
</dbReference>
<organism evidence="9 10">
    <name type="scientific">Nanobdella aerobiophila</name>
    <dbReference type="NCBI Taxonomy" id="2586965"/>
    <lineage>
        <taxon>Archaea</taxon>
        <taxon>Nanobdellota</taxon>
        <taxon>Nanobdellia</taxon>
        <taxon>Nanobdellales</taxon>
        <taxon>Nanobdellaceae</taxon>
        <taxon>Nanobdella</taxon>
    </lineage>
</organism>
<feature type="binding site" evidence="8">
    <location>
        <position position="9"/>
    </location>
    <ligand>
        <name>Mg(2+)</name>
        <dbReference type="ChEBI" id="CHEBI:18420"/>
        <note>catalytic</note>
    </ligand>
</feature>
<proteinExistence type="inferred from homology"/>
<evidence type="ECO:0000256" key="7">
    <source>
        <dbReference type="ARBA" id="ARBA00023118"/>
    </source>
</evidence>
<dbReference type="NCBIfam" id="TIGR01573">
    <property type="entry name" value="cas2"/>
    <property type="match status" value="1"/>
</dbReference>
<sequence length="87" mass="10491">MVYVIIVYDINIERQNKVREFLKMHLNHVQNSVFEGEILESSLFFIKKRLEKIINKEEDSVLIYVLPGRGYIKERIELGKNKEYEFL</sequence>
<keyword evidence="2 8" id="KW-0540">Nuclease</keyword>
<keyword evidence="7 8" id="KW-0051">Antiviral defense</keyword>
<dbReference type="InterPro" id="IPR021127">
    <property type="entry name" value="CRISPR_associated_Cas2"/>
</dbReference>
<dbReference type="GO" id="GO:0016787">
    <property type="term" value="F:hydrolase activity"/>
    <property type="evidence" value="ECO:0007669"/>
    <property type="project" value="UniProtKB-KW"/>
</dbReference>
<dbReference type="HAMAP" id="MF_01471">
    <property type="entry name" value="Cas2"/>
    <property type="match status" value="1"/>
</dbReference>
<dbReference type="AlphaFoldDB" id="A0A915SCX1"/>
<evidence type="ECO:0000256" key="4">
    <source>
        <dbReference type="ARBA" id="ARBA00022759"/>
    </source>
</evidence>
<evidence type="ECO:0000256" key="6">
    <source>
        <dbReference type="ARBA" id="ARBA00022842"/>
    </source>
</evidence>
<dbReference type="GO" id="GO:0051607">
    <property type="term" value="P:defense response to virus"/>
    <property type="evidence" value="ECO:0007669"/>
    <property type="project" value="UniProtKB-UniRule"/>
</dbReference>
<gene>
    <name evidence="8" type="primary">cas2</name>
    <name evidence="9" type="ORF">MJ1_0583</name>
</gene>
<keyword evidence="5 8" id="KW-0378">Hydrolase</keyword>
<comment type="similarity">
    <text evidence="8">Belongs to the CRISPR-associated endoribonuclease Cas2 protein family.</text>
</comment>
<dbReference type="PANTHER" id="PTHR34405">
    <property type="entry name" value="CRISPR-ASSOCIATED ENDORIBONUCLEASE CAS2"/>
    <property type="match status" value="1"/>
</dbReference>
<dbReference type="RefSeq" id="WP_258393047.1">
    <property type="nucleotide sequence ID" value="NZ_AP019769.1"/>
</dbReference>
<evidence type="ECO:0000256" key="2">
    <source>
        <dbReference type="ARBA" id="ARBA00022722"/>
    </source>
</evidence>
<dbReference type="CDD" id="cd09725">
    <property type="entry name" value="Cas2_I_II_III"/>
    <property type="match status" value="1"/>
</dbReference>
<dbReference type="Proteomes" id="UP001055553">
    <property type="component" value="Chromosome"/>
</dbReference>
<comment type="subunit">
    <text evidence="8">Homodimer, forms a heterotetramer with a Cas1 homodimer.</text>
</comment>
<dbReference type="GO" id="GO:0043571">
    <property type="term" value="P:maintenance of CRISPR repeat elements"/>
    <property type="evidence" value="ECO:0007669"/>
    <property type="project" value="UniProtKB-UniRule"/>
</dbReference>
<reference evidence="10" key="1">
    <citation type="journal article" date="2022" name="Int. J. Syst. Evol. Microbiol.">
        <title>Nanobdella aerobiophila gen. nov., sp. nov., a thermoacidophilic, obligate ectosymbiotic archaeon, and proposal of Nanobdellaceae fam. nov., Nanobdellales ord. nov. and Nanobdellia class. nov.</title>
        <authorList>
            <person name="Kato S."/>
            <person name="Ogasawara A."/>
            <person name="Itoh T."/>
            <person name="Sakai H.D."/>
            <person name="Shimizu M."/>
            <person name="Yuki M."/>
            <person name="Kaneko M."/>
            <person name="Takashina T."/>
            <person name="Ohkuma M."/>
        </authorList>
    </citation>
    <scope>NUCLEOTIDE SEQUENCE [LARGE SCALE GENOMIC DNA]</scope>
    <source>
        <strain evidence="10">MJ1</strain>
    </source>
</reference>
<evidence type="ECO:0000313" key="10">
    <source>
        <dbReference type="Proteomes" id="UP001055553"/>
    </source>
</evidence>
<dbReference type="EMBL" id="AP019769">
    <property type="protein sequence ID" value="BBL45733.1"/>
    <property type="molecule type" value="Genomic_DNA"/>
</dbReference>
<evidence type="ECO:0000313" key="9">
    <source>
        <dbReference type="EMBL" id="BBL45733.1"/>
    </source>
</evidence>
<dbReference type="KEGG" id="naer:MJ1_0583"/>
<keyword evidence="6 8" id="KW-0460">Magnesium</keyword>
<evidence type="ECO:0000256" key="1">
    <source>
        <dbReference type="ARBA" id="ARBA00001946"/>
    </source>
</evidence>
<dbReference type="EC" id="3.1.-.-" evidence="8"/>
<dbReference type="Gene3D" id="3.30.70.240">
    <property type="match status" value="1"/>
</dbReference>